<dbReference type="PANTHER" id="PTHR35811">
    <property type="entry name" value="SLR1870 PROTEIN"/>
    <property type="match status" value="1"/>
</dbReference>
<proteinExistence type="predicted"/>
<gene>
    <name evidence="2" type="ORF">PGLA2088_LOCUS38458</name>
</gene>
<dbReference type="Pfam" id="PF01936">
    <property type="entry name" value="NYN"/>
    <property type="match status" value="1"/>
</dbReference>
<evidence type="ECO:0000313" key="3">
    <source>
        <dbReference type="Proteomes" id="UP000626109"/>
    </source>
</evidence>
<comment type="caution">
    <text evidence="2">The sequence shown here is derived from an EMBL/GenBank/DDBJ whole genome shotgun (WGS) entry which is preliminary data.</text>
</comment>
<accession>A0A813KXS5</accession>
<dbReference type="InterPro" id="IPR021139">
    <property type="entry name" value="NYN"/>
</dbReference>
<feature type="domain" description="NYN" evidence="1">
    <location>
        <begin position="143"/>
        <end position="266"/>
    </location>
</feature>
<dbReference type="EMBL" id="CAJNNW010032755">
    <property type="protein sequence ID" value="CAE8715295.1"/>
    <property type="molecule type" value="Genomic_DNA"/>
</dbReference>
<dbReference type="Gene3D" id="3.40.50.1010">
    <property type="entry name" value="5'-nuclease"/>
    <property type="match status" value="1"/>
</dbReference>
<dbReference type="GO" id="GO:0004540">
    <property type="term" value="F:RNA nuclease activity"/>
    <property type="evidence" value="ECO:0007669"/>
    <property type="project" value="InterPro"/>
</dbReference>
<reference evidence="2" key="1">
    <citation type="submission" date="2021-02" db="EMBL/GenBank/DDBJ databases">
        <authorList>
            <person name="Dougan E. K."/>
            <person name="Rhodes N."/>
            <person name="Thang M."/>
            <person name="Chan C."/>
        </authorList>
    </citation>
    <scope>NUCLEOTIDE SEQUENCE</scope>
</reference>
<dbReference type="PANTHER" id="PTHR35811:SF1">
    <property type="entry name" value="HTH OST-TYPE DOMAIN-CONTAINING PROTEIN"/>
    <property type="match status" value="1"/>
</dbReference>
<evidence type="ECO:0000259" key="1">
    <source>
        <dbReference type="Pfam" id="PF01936"/>
    </source>
</evidence>
<dbReference type="Proteomes" id="UP000626109">
    <property type="component" value="Unassembled WGS sequence"/>
</dbReference>
<sequence>MLDACRGKAAARAVGRNVVRRNANCGLLLLLLVWLVSLTSFKNINNNNKKVRPGAVALCTPSLQRSGAISRLRRERIVVARQAAVAAAVASPAARRGGRRTASKLPQQGATLAVRCADVPLATAAPATEQGLPSDAHAATFPRIALLIDGDQVGKNDFTPILDSLRHCGQFVDRRAYLSEHLARTFEEDLTRHQIRPVIVRRHVGGTKSPVDMEIAMDVLELCKQAQGDKIAGVAIASNDLDFFEVLERTQSQGMKVWLCMRAHSRSQSGISPLAQRAAADAGVEIIVYGQTIKEIPKMVPLISIHDCIAKVHGIRPVHDDLRSFPDLESLSLSLMQYGYLAANQVAMATLVAATVKFFHVNKLGPLIIDPHTIGFHQCLAAFQKNASATWLTNPGNLIYVHPRGRTRSSRSSSKIIAQGPFIVQDSTQLVSEILDRLGYSSPELNLQETIDMFWDGNIGFLKRRGVSVATVEGEQKLEALEREFRLDLPQDWHPPRSDVNLRDFLLGKGFLDRKDALREQVKLAIKKFLQSRGQSVPPKRSYLQLVADALNVVNKDDPCRRI</sequence>
<evidence type="ECO:0000313" key="2">
    <source>
        <dbReference type="EMBL" id="CAE8715295.1"/>
    </source>
</evidence>
<dbReference type="AlphaFoldDB" id="A0A813KXS5"/>
<organism evidence="2 3">
    <name type="scientific">Polarella glacialis</name>
    <name type="common">Dinoflagellate</name>
    <dbReference type="NCBI Taxonomy" id="89957"/>
    <lineage>
        <taxon>Eukaryota</taxon>
        <taxon>Sar</taxon>
        <taxon>Alveolata</taxon>
        <taxon>Dinophyceae</taxon>
        <taxon>Suessiales</taxon>
        <taxon>Suessiaceae</taxon>
        <taxon>Polarella</taxon>
    </lineage>
</organism>
<protein>
    <recommendedName>
        <fullName evidence="1">NYN domain-containing protein</fullName>
    </recommendedName>
</protein>
<name>A0A813KXS5_POLGL</name>